<sequence length="1024" mass="122409">MNDEYNEKLFWKVFKNKYLLNYILKNKCCHKSKKFKTIISINSMLNHKQYQLLICKLKANENLYYGIDFESRFPKILENIGEIDDFEAFKEIHSLLFLKGYEHHGNNYSWYMKLLTRFDLGPKFEIYLDLHLKYYQQELKQYILNNMDEVFYYFDSKCINKILNCFQQQSISNKPFTLSSFERNHLLIKFLNRSNPKELMKKLKIISKIPISPTSQLKRIDENLRLSFGLYLEYLKQLKQFGLQNIPTFLLCQKLSGGEFNSEIKRYIMNDKGNLEYSSLSVYSILLYFKMYYNSYDYRSIPRSIQTQIDIIIENSKHRRCTPYQSTKQLFQLLASETKSIALYTLYLKEYDEPIETIEINEKILLYIMIKTYSINILKFLLKNHIEIESEKNKLIDDFDLYDLGKIFKNSKFDKRNIIKFFKVFSSQKSIIIKNFDQDKELYPISFNQLCMSKWKEIISNLIDKDMIVTIKDKETIDWLSDTKIGGCSYITIRDALNSKLKQLKLQFDTLELLDYARLKLNQIIQNFDSNQEICNIHILRTHDDIVSLINRLNESNFKNNEDLFKYYMVQIIQFGSRNSIKYQRLFCDNFDELRYSGTKSLDEYINTIKFVGERFIESSNCCESKPEYRKNEKPRNYKIPTQQTCQIINLSKIKVNVSHFPNATSYLLQKFIQLLDIDGVQFILDNLNGNGVGIDEYSFIDTSGLKKYICGYLYKDLMVFIQFIIDKFNQHQYNISLSNLSFSLNFLFSNLLRIKNLTIDQIKSAYQLISNYVEINCSDIHSHYYLNTLSPLIGSLSVRSFSIERFCTYETDAKVYTFGYIFKNRDNNDLHQFIDSTIMDILKKKPFKRLISFHSLLVHMLDNNNPRINLFLYYFKMQLEFIKTNEIKEPFLHYKLFKLIIKTFDLESFIKLDNLLQQYNFYFKKDEDSDEEECEYKNSKKKPKTSTSNMVEWFGVNIYKDYSDYPDIINYLYSKYSLQLEPYLEYYAFDRIKQKTFEQYCTKIPHGRRIINKKSGAERVFGI</sequence>
<keyword evidence="2" id="KW-1185">Reference proteome</keyword>
<dbReference type="AlphaFoldDB" id="Q86IU4"/>
<dbReference type="PANTHER" id="PTHR31550">
    <property type="entry name" value="ANKYRIN REPEAT PROTEIN-RELATED-RELATED"/>
    <property type="match status" value="1"/>
</dbReference>
<organism evidence="1 2">
    <name type="scientific">Dictyostelium discoideum</name>
    <name type="common">Social amoeba</name>
    <dbReference type="NCBI Taxonomy" id="44689"/>
    <lineage>
        <taxon>Eukaryota</taxon>
        <taxon>Amoebozoa</taxon>
        <taxon>Evosea</taxon>
        <taxon>Eumycetozoa</taxon>
        <taxon>Dictyostelia</taxon>
        <taxon>Dictyosteliales</taxon>
        <taxon>Dictyosteliaceae</taxon>
        <taxon>Dictyostelium</taxon>
    </lineage>
</organism>
<reference evidence="1 2" key="1">
    <citation type="journal article" date="2005" name="Nature">
        <title>The genome of the social amoeba Dictyostelium discoideum.</title>
        <authorList>
            <consortium name="The Dictyostelium discoideum Sequencing Consortium"/>
            <person name="Eichinger L."/>
            <person name="Pachebat J.A."/>
            <person name="Glockner G."/>
            <person name="Rajandream M.A."/>
            <person name="Sucgang R."/>
            <person name="Berriman M."/>
            <person name="Song J."/>
            <person name="Olsen R."/>
            <person name="Szafranski K."/>
            <person name="Xu Q."/>
            <person name="Tunggal B."/>
            <person name="Kummerfeld S."/>
            <person name="Madera M."/>
            <person name="Konfortov B.A."/>
            <person name="Rivero F."/>
            <person name="Bankier A.T."/>
            <person name="Lehmann R."/>
            <person name="Hamlin N."/>
            <person name="Davies R."/>
            <person name="Gaudet P."/>
            <person name="Fey P."/>
            <person name="Pilcher K."/>
            <person name="Chen G."/>
            <person name="Saunders D."/>
            <person name="Sodergren E."/>
            <person name="Davis P."/>
            <person name="Kerhornou A."/>
            <person name="Nie X."/>
            <person name="Hall N."/>
            <person name="Anjard C."/>
            <person name="Hemphill L."/>
            <person name="Bason N."/>
            <person name="Farbrother P."/>
            <person name="Desany B."/>
            <person name="Just E."/>
            <person name="Morio T."/>
            <person name="Rost R."/>
            <person name="Churcher C."/>
            <person name="Cooper J."/>
            <person name="Haydock S."/>
            <person name="van Driessche N."/>
            <person name="Cronin A."/>
            <person name="Goodhead I."/>
            <person name="Muzny D."/>
            <person name="Mourier T."/>
            <person name="Pain A."/>
            <person name="Lu M."/>
            <person name="Harper D."/>
            <person name="Lindsay R."/>
            <person name="Hauser H."/>
            <person name="James K."/>
            <person name="Quiles M."/>
            <person name="Madan Babu M."/>
            <person name="Saito T."/>
            <person name="Buchrieser C."/>
            <person name="Wardroper A."/>
            <person name="Felder M."/>
            <person name="Thangavelu M."/>
            <person name="Johnson D."/>
            <person name="Knights A."/>
            <person name="Loulseged H."/>
            <person name="Mungall K."/>
            <person name="Oliver K."/>
            <person name="Price C."/>
            <person name="Quail M.A."/>
            <person name="Urushihara H."/>
            <person name="Hernandez J."/>
            <person name="Rabbinowitsch E."/>
            <person name="Steffen D."/>
            <person name="Sanders M."/>
            <person name="Ma J."/>
            <person name="Kohara Y."/>
            <person name="Sharp S."/>
            <person name="Simmonds M."/>
            <person name="Spiegler S."/>
            <person name="Tivey A."/>
            <person name="Sugano S."/>
            <person name="White B."/>
            <person name="Walker D."/>
            <person name="Woodward J."/>
            <person name="Winckler T."/>
            <person name="Tanaka Y."/>
            <person name="Shaulsky G."/>
            <person name="Schleicher M."/>
            <person name="Weinstock G."/>
            <person name="Rosenthal A."/>
            <person name="Cox E.C."/>
            <person name="Chisholm R.L."/>
            <person name="Gibbs R."/>
            <person name="Loomis W.F."/>
            <person name="Platzer M."/>
            <person name="Kay R.R."/>
            <person name="Williams J."/>
            <person name="Dear P.H."/>
            <person name="Noegel A.A."/>
            <person name="Barrell B."/>
            <person name="Kuspa A."/>
        </authorList>
    </citation>
    <scope>NUCLEOTIDE SEQUENCE [LARGE SCALE GENOMIC DNA]</scope>
    <source>
        <strain evidence="1 2">AX4</strain>
    </source>
</reference>
<dbReference type="GlyGen" id="Q86IU4">
    <property type="glycosylation" value="1 site"/>
</dbReference>
<dbReference type="KEGG" id="ddi:DDB_G0276401"/>
<dbReference type="PANTHER" id="PTHR31550:SF11">
    <property type="entry name" value="ANKYRIN REPEAT-CONTAINING PROTEIN-RELATED"/>
    <property type="match status" value="1"/>
</dbReference>
<dbReference type="InParanoid" id="Q86IU4"/>
<evidence type="ECO:0000313" key="2">
    <source>
        <dbReference type="Proteomes" id="UP000002195"/>
    </source>
</evidence>
<protein>
    <submittedName>
        <fullName evidence="1">Uncharacterized protein</fullName>
    </submittedName>
</protein>
<dbReference type="EMBL" id="AAFI02000015">
    <property type="protein sequence ID" value="EAL69154.1"/>
    <property type="molecule type" value="Genomic_DNA"/>
</dbReference>
<dbReference type="PhylomeDB" id="Q86IU4"/>
<dbReference type="RefSeq" id="XP_643084.1">
    <property type="nucleotide sequence ID" value="XM_637992.1"/>
</dbReference>
<evidence type="ECO:0000313" key="1">
    <source>
        <dbReference type="EMBL" id="EAL69154.1"/>
    </source>
</evidence>
<accession>Q551N5</accession>
<dbReference type="FunCoup" id="Q86IU4">
    <property type="interactions" value="7"/>
</dbReference>
<dbReference type="Proteomes" id="UP000002195">
    <property type="component" value="Unassembled WGS sequence"/>
</dbReference>
<gene>
    <name evidence="1" type="ORF">DDB_G0276401</name>
</gene>
<dbReference type="GeneID" id="8620488"/>
<dbReference type="HOGENOM" id="CLU_292477_0_0_1"/>
<accession>Q86IU4</accession>
<dbReference type="PaxDb" id="44689-DDB0167023"/>
<proteinExistence type="predicted"/>
<dbReference type="VEuPathDB" id="AmoebaDB:DDB_G0276401"/>
<comment type="caution">
    <text evidence="1">The sequence shown here is derived from an EMBL/GenBank/DDBJ whole genome shotgun (WGS) entry which is preliminary data.</text>
</comment>
<name>Q86IU4_DICDI</name>
<dbReference type="dictyBase" id="DDB_G0276401"/>